<dbReference type="InterPro" id="IPR006311">
    <property type="entry name" value="TAT_signal"/>
</dbReference>
<name>A0ABY5DRH4_9ACTN</name>
<accession>A0ABY5DRH4</accession>
<gene>
    <name evidence="2" type="ORF">NBH00_22325</name>
</gene>
<dbReference type="InterPro" id="IPR000572">
    <property type="entry name" value="OxRdtase_Mopterin-bd_dom"/>
</dbReference>
<evidence type="ECO:0000313" key="3">
    <source>
        <dbReference type="Proteomes" id="UP001056035"/>
    </source>
</evidence>
<sequence>MADTAPTDGEDGRPLGRRAFLGLVAGGLSSLAWGGQALDLASQATRVLPESVRAAIPFGQGWRIYAVNPPYPAFDRATWRLRIDGLVERPVTLTYAQLLALPQASQKTDFHCVTGWSVDGVRWRGVRFRDLFALASPLPSARAIDFVSMEAPYVDSLTLGQALAPDAMLAHAMDGRPLARKHGAPARLVMPQMYGYKGVKWVQRLTFTSGVNDGYWEQRGYDRDAWVGGSNGR</sequence>
<dbReference type="PROSITE" id="PS51318">
    <property type="entry name" value="TAT"/>
    <property type="match status" value="1"/>
</dbReference>
<dbReference type="Proteomes" id="UP001056035">
    <property type="component" value="Chromosome"/>
</dbReference>
<dbReference type="SUPFAM" id="SSF56524">
    <property type="entry name" value="Oxidoreductase molybdopterin-binding domain"/>
    <property type="match status" value="1"/>
</dbReference>
<proteinExistence type="predicted"/>
<dbReference type="Gene3D" id="3.90.420.10">
    <property type="entry name" value="Oxidoreductase, molybdopterin-binding domain"/>
    <property type="match status" value="1"/>
</dbReference>
<protein>
    <submittedName>
        <fullName evidence="2">Molybdopterin-dependent oxidoreductase</fullName>
    </submittedName>
</protein>
<reference evidence="2 3" key="1">
    <citation type="submission" date="2022-06" db="EMBL/GenBank/DDBJ databases">
        <title>Paraconexibacter antarcticus.</title>
        <authorList>
            <person name="Kim C.S."/>
        </authorList>
    </citation>
    <scope>NUCLEOTIDE SEQUENCE [LARGE SCALE GENOMIC DNA]</scope>
    <source>
        <strain evidence="2 3">02-257</strain>
    </source>
</reference>
<dbReference type="RefSeq" id="WP_254570773.1">
    <property type="nucleotide sequence ID" value="NZ_CP098502.1"/>
</dbReference>
<dbReference type="InterPro" id="IPR036374">
    <property type="entry name" value="OxRdtase_Mopterin-bd_sf"/>
</dbReference>
<dbReference type="PANTHER" id="PTHR43032">
    <property type="entry name" value="PROTEIN-METHIONINE-SULFOXIDE REDUCTASE"/>
    <property type="match status" value="1"/>
</dbReference>
<evidence type="ECO:0000259" key="1">
    <source>
        <dbReference type="Pfam" id="PF00174"/>
    </source>
</evidence>
<dbReference type="EMBL" id="CP098502">
    <property type="protein sequence ID" value="UTI64060.1"/>
    <property type="molecule type" value="Genomic_DNA"/>
</dbReference>
<feature type="domain" description="Oxidoreductase molybdopterin-binding" evidence="1">
    <location>
        <begin position="70"/>
        <end position="216"/>
    </location>
</feature>
<organism evidence="2 3">
    <name type="scientific">Paraconexibacter antarcticus</name>
    <dbReference type="NCBI Taxonomy" id="2949664"/>
    <lineage>
        <taxon>Bacteria</taxon>
        <taxon>Bacillati</taxon>
        <taxon>Actinomycetota</taxon>
        <taxon>Thermoleophilia</taxon>
        <taxon>Solirubrobacterales</taxon>
        <taxon>Paraconexibacteraceae</taxon>
        <taxon>Paraconexibacter</taxon>
    </lineage>
</organism>
<dbReference type="PANTHER" id="PTHR43032:SF4">
    <property type="entry name" value="OXIDOREDUCTASE MOLYBDOPTERIN-BINDING DOMAIN-CONTAINING PROTEIN"/>
    <property type="match status" value="1"/>
</dbReference>
<keyword evidence="3" id="KW-1185">Reference proteome</keyword>
<dbReference type="Pfam" id="PF00174">
    <property type="entry name" value="Oxidored_molyb"/>
    <property type="match status" value="1"/>
</dbReference>
<evidence type="ECO:0000313" key="2">
    <source>
        <dbReference type="EMBL" id="UTI64060.1"/>
    </source>
</evidence>